<evidence type="ECO:0000256" key="1">
    <source>
        <dbReference type="ARBA" id="ARBA00004496"/>
    </source>
</evidence>
<keyword evidence="4 9" id="KW-0436">Ligase</keyword>
<dbReference type="GO" id="GO:0009252">
    <property type="term" value="P:peptidoglycan biosynthetic process"/>
    <property type="evidence" value="ECO:0007669"/>
    <property type="project" value="UniProtKB-UniRule"/>
</dbReference>
<dbReference type="EC" id="6.3.2.9" evidence="9 10"/>
<feature type="domain" description="Mur ligase central" evidence="12">
    <location>
        <begin position="117"/>
        <end position="298"/>
    </location>
</feature>
<evidence type="ECO:0000256" key="3">
    <source>
        <dbReference type="ARBA" id="ARBA00022490"/>
    </source>
</evidence>
<dbReference type="InterPro" id="IPR005762">
    <property type="entry name" value="MurD"/>
</dbReference>
<organism evidence="13 14">
    <name type="scientific">Aestuariivirga litoralis</name>
    <dbReference type="NCBI Taxonomy" id="2650924"/>
    <lineage>
        <taxon>Bacteria</taxon>
        <taxon>Pseudomonadati</taxon>
        <taxon>Pseudomonadota</taxon>
        <taxon>Alphaproteobacteria</taxon>
        <taxon>Hyphomicrobiales</taxon>
        <taxon>Aestuariivirgaceae</taxon>
        <taxon>Aestuariivirga</taxon>
    </lineage>
</organism>
<reference evidence="14" key="1">
    <citation type="submission" date="2018-06" db="EMBL/GenBank/DDBJ databases">
        <title>Aestuariibacter litoralis strain KCTC 52945T.</title>
        <authorList>
            <person name="Li X."/>
            <person name="Salam N."/>
            <person name="Li J.-L."/>
            <person name="Chen Y.-M."/>
            <person name="Yang Z.-W."/>
            <person name="Zhang L.-Y."/>
            <person name="Han M.-X."/>
            <person name="Xiao M."/>
            <person name="Li W.-J."/>
        </authorList>
    </citation>
    <scope>NUCLEOTIDE SEQUENCE [LARGE SCALE GENOMIC DNA]</scope>
    <source>
        <strain evidence="14">KCTC 52945</strain>
    </source>
</reference>
<dbReference type="InterPro" id="IPR018109">
    <property type="entry name" value="Folylpolyglutamate_synth_CS"/>
</dbReference>
<dbReference type="PROSITE" id="PS01011">
    <property type="entry name" value="FOLYLPOLYGLU_SYNT_1"/>
    <property type="match status" value="1"/>
</dbReference>
<dbReference type="UniPathway" id="UPA00219"/>
<comment type="pathway">
    <text evidence="2 9 10">Cell wall biogenesis; peptidoglycan biosynthesis.</text>
</comment>
<sequence>MFPATTFKGKSVAVFGLARSGTATIEALQLGGATVHGWDDSAPAVEKARAAGLPISNLHQLDFATLDALVLSPGVPLTHPEPHWTVLKARHAGIEVIGDTEIFAREADAAGARIVAITGTNGKSTTTALTGHVLSQAGLDVEVGGNIGKAVFLLRQPVKGRVYVLELSSFQIDLMPRLDPEVGILTNITPDHLDRHGSMENYAAVKARMFASQHKGDTALCGVDDDWCAAIAEQVVVTGADVRRVSVVKDLDDGITAHDGVLRDKRAGVVKAEIDLRAMPALKGRHNWQNACMAYGAATALGVDARAMAAAMTSFPGLAHRMQQVARVGAIPFINDSKATNADAAEKALSSFTNIYWIAGGIAKAGGIEPLTPLFGNVARAYLIGQAARDFAATIGSAIPHADCGTLEKAVAAALRDAQEDGKPGAVVLLSPACASFDQYPNFEVRGDAFVKAVSLLPGVEMTIPGDAHAART</sequence>
<evidence type="ECO:0000313" key="13">
    <source>
        <dbReference type="EMBL" id="PZF75998.1"/>
    </source>
</evidence>
<evidence type="ECO:0000256" key="7">
    <source>
        <dbReference type="ARBA" id="ARBA00022840"/>
    </source>
</evidence>
<name>A0A2W2B7G7_9HYPH</name>
<dbReference type="Proteomes" id="UP000248795">
    <property type="component" value="Unassembled WGS sequence"/>
</dbReference>
<dbReference type="InterPro" id="IPR004101">
    <property type="entry name" value="Mur_ligase_C"/>
</dbReference>
<keyword evidence="9 10" id="KW-0573">Peptidoglycan synthesis</keyword>
<proteinExistence type="inferred from homology"/>
<comment type="function">
    <text evidence="9 10">Cell wall formation. Catalyzes the addition of glutamate to the nucleotide precursor UDP-N-acetylmuramoyl-L-alanine (UMA).</text>
</comment>
<dbReference type="AlphaFoldDB" id="A0A2W2B7G7"/>
<evidence type="ECO:0000256" key="5">
    <source>
        <dbReference type="ARBA" id="ARBA00022618"/>
    </source>
</evidence>
<dbReference type="PANTHER" id="PTHR43692">
    <property type="entry name" value="UDP-N-ACETYLMURAMOYLALANINE--D-GLUTAMATE LIGASE"/>
    <property type="match status" value="1"/>
</dbReference>
<dbReference type="GO" id="GO:0071555">
    <property type="term" value="P:cell wall organization"/>
    <property type="evidence" value="ECO:0007669"/>
    <property type="project" value="UniProtKB-KW"/>
</dbReference>
<evidence type="ECO:0000256" key="9">
    <source>
        <dbReference type="HAMAP-Rule" id="MF_00639"/>
    </source>
</evidence>
<feature type="domain" description="Mur ligase C-terminal" evidence="11">
    <location>
        <begin position="320"/>
        <end position="434"/>
    </location>
</feature>
<dbReference type="EMBL" id="QKVK01000007">
    <property type="protein sequence ID" value="PZF75998.1"/>
    <property type="molecule type" value="Genomic_DNA"/>
</dbReference>
<dbReference type="NCBIfam" id="TIGR01087">
    <property type="entry name" value="murD"/>
    <property type="match status" value="1"/>
</dbReference>
<dbReference type="RefSeq" id="WP_111199382.1">
    <property type="nucleotide sequence ID" value="NZ_QKVK01000007.1"/>
</dbReference>
<feature type="binding site" evidence="9">
    <location>
        <begin position="119"/>
        <end position="125"/>
    </location>
    <ligand>
        <name>ATP</name>
        <dbReference type="ChEBI" id="CHEBI:30616"/>
    </ligand>
</feature>
<dbReference type="GO" id="GO:0004326">
    <property type="term" value="F:tetrahydrofolylpolyglutamate synthase activity"/>
    <property type="evidence" value="ECO:0007669"/>
    <property type="project" value="InterPro"/>
</dbReference>
<dbReference type="Gene3D" id="3.40.50.720">
    <property type="entry name" value="NAD(P)-binding Rossmann-like Domain"/>
    <property type="match status" value="1"/>
</dbReference>
<comment type="caution">
    <text evidence="13">The sequence shown here is derived from an EMBL/GenBank/DDBJ whole genome shotgun (WGS) entry which is preliminary data.</text>
</comment>
<dbReference type="GO" id="GO:0008764">
    <property type="term" value="F:UDP-N-acetylmuramoylalanine-D-glutamate ligase activity"/>
    <property type="evidence" value="ECO:0007669"/>
    <property type="project" value="UniProtKB-UniRule"/>
</dbReference>
<dbReference type="GO" id="GO:0005524">
    <property type="term" value="F:ATP binding"/>
    <property type="evidence" value="ECO:0007669"/>
    <property type="project" value="UniProtKB-UniRule"/>
</dbReference>
<comment type="catalytic activity">
    <reaction evidence="9 10">
        <text>UDP-N-acetyl-alpha-D-muramoyl-L-alanine + D-glutamate + ATP = UDP-N-acetyl-alpha-D-muramoyl-L-alanyl-D-glutamate + ADP + phosphate + H(+)</text>
        <dbReference type="Rhea" id="RHEA:16429"/>
        <dbReference type="ChEBI" id="CHEBI:15378"/>
        <dbReference type="ChEBI" id="CHEBI:29986"/>
        <dbReference type="ChEBI" id="CHEBI:30616"/>
        <dbReference type="ChEBI" id="CHEBI:43474"/>
        <dbReference type="ChEBI" id="CHEBI:83898"/>
        <dbReference type="ChEBI" id="CHEBI:83900"/>
        <dbReference type="ChEBI" id="CHEBI:456216"/>
        <dbReference type="EC" id="6.3.2.9"/>
    </reaction>
</comment>
<keyword evidence="9 10" id="KW-0961">Cell wall biogenesis/degradation</keyword>
<dbReference type="HAMAP" id="MF_00639">
    <property type="entry name" value="MurD"/>
    <property type="match status" value="1"/>
</dbReference>
<dbReference type="InterPro" id="IPR036565">
    <property type="entry name" value="Mur-like_cat_sf"/>
</dbReference>
<dbReference type="Gene3D" id="3.90.190.20">
    <property type="entry name" value="Mur ligase, C-terminal domain"/>
    <property type="match status" value="1"/>
</dbReference>
<dbReference type="PANTHER" id="PTHR43692:SF1">
    <property type="entry name" value="UDP-N-ACETYLMURAMOYLALANINE--D-GLUTAMATE LIGASE"/>
    <property type="match status" value="1"/>
</dbReference>
<gene>
    <name evidence="9" type="primary">murD</name>
    <name evidence="13" type="ORF">DK847_15230</name>
</gene>
<dbReference type="Pfam" id="PF02875">
    <property type="entry name" value="Mur_ligase_C"/>
    <property type="match status" value="1"/>
</dbReference>
<keyword evidence="6 9" id="KW-0547">Nucleotide-binding</keyword>
<evidence type="ECO:0000313" key="14">
    <source>
        <dbReference type="Proteomes" id="UP000248795"/>
    </source>
</evidence>
<dbReference type="GO" id="GO:0005737">
    <property type="term" value="C:cytoplasm"/>
    <property type="evidence" value="ECO:0007669"/>
    <property type="project" value="UniProtKB-SubCell"/>
</dbReference>
<dbReference type="GO" id="GO:0051301">
    <property type="term" value="P:cell division"/>
    <property type="evidence" value="ECO:0007669"/>
    <property type="project" value="UniProtKB-KW"/>
</dbReference>
<accession>A0A2W2B7G7</accession>
<keyword evidence="14" id="KW-1185">Reference proteome</keyword>
<protein>
    <recommendedName>
        <fullName evidence="9 10">UDP-N-acetylmuramoylalanine--D-glutamate ligase</fullName>
        <ecNumber evidence="9 10">6.3.2.9</ecNumber>
    </recommendedName>
    <alternativeName>
        <fullName evidence="9">D-glutamic acid-adding enzyme</fullName>
    </alternativeName>
    <alternativeName>
        <fullName evidence="9">UDP-N-acetylmuramoyl-L-alanyl-D-glutamate synthetase</fullName>
    </alternativeName>
</protein>
<comment type="similarity">
    <text evidence="9">Belongs to the MurCDEF family.</text>
</comment>
<dbReference type="Gene3D" id="3.40.1190.10">
    <property type="entry name" value="Mur-like, catalytic domain"/>
    <property type="match status" value="1"/>
</dbReference>
<evidence type="ECO:0000256" key="8">
    <source>
        <dbReference type="ARBA" id="ARBA00023306"/>
    </source>
</evidence>
<keyword evidence="9 10" id="KW-0133">Cell shape</keyword>
<evidence type="ECO:0000256" key="6">
    <source>
        <dbReference type="ARBA" id="ARBA00022741"/>
    </source>
</evidence>
<keyword evidence="3 9" id="KW-0963">Cytoplasm</keyword>
<evidence type="ECO:0000256" key="4">
    <source>
        <dbReference type="ARBA" id="ARBA00022598"/>
    </source>
</evidence>
<dbReference type="SUPFAM" id="SSF51984">
    <property type="entry name" value="MurCD N-terminal domain"/>
    <property type="match status" value="1"/>
</dbReference>
<comment type="subcellular location">
    <subcellularLocation>
        <location evidence="1 9 10">Cytoplasm</location>
    </subcellularLocation>
</comment>
<keyword evidence="7 9" id="KW-0067">ATP-binding</keyword>
<evidence type="ECO:0000256" key="2">
    <source>
        <dbReference type="ARBA" id="ARBA00004752"/>
    </source>
</evidence>
<dbReference type="Pfam" id="PF08245">
    <property type="entry name" value="Mur_ligase_M"/>
    <property type="match status" value="1"/>
</dbReference>
<evidence type="ECO:0000259" key="12">
    <source>
        <dbReference type="Pfam" id="PF08245"/>
    </source>
</evidence>
<dbReference type="InterPro" id="IPR036615">
    <property type="entry name" value="Mur_ligase_C_dom_sf"/>
</dbReference>
<keyword evidence="8 9" id="KW-0131">Cell cycle</keyword>
<evidence type="ECO:0000256" key="10">
    <source>
        <dbReference type="RuleBase" id="RU003664"/>
    </source>
</evidence>
<dbReference type="InterPro" id="IPR013221">
    <property type="entry name" value="Mur_ligase_cen"/>
</dbReference>
<dbReference type="GO" id="GO:0008360">
    <property type="term" value="P:regulation of cell shape"/>
    <property type="evidence" value="ECO:0007669"/>
    <property type="project" value="UniProtKB-KW"/>
</dbReference>
<keyword evidence="5 9" id="KW-0132">Cell division</keyword>
<evidence type="ECO:0000259" key="11">
    <source>
        <dbReference type="Pfam" id="PF02875"/>
    </source>
</evidence>
<dbReference type="SUPFAM" id="SSF53623">
    <property type="entry name" value="MurD-like peptide ligases, catalytic domain"/>
    <property type="match status" value="1"/>
</dbReference>
<dbReference type="SUPFAM" id="SSF53244">
    <property type="entry name" value="MurD-like peptide ligases, peptide-binding domain"/>
    <property type="match status" value="1"/>
</dbReference>